<accession>A0A7D9H6Y6</accession>
<name>A0A7D9H6Y6_PARCT</name>
<gene>
    <name evidence="5" type="ORF">PACLA_8A086576</name>
</gene>
<dbReference type="PANTHER" id="PTHR10131:SF157">
    <property type="entry name" value="RECEPTOR-ASSOCIATED FACTOR, PUTATIVE-RELATED"/>
    <property type="match status" value="1"/>
</dbReference>
<sequence length="368" mass="41910">MACNQTEDEYGYDNSRFQKDIDENFHCSICYNVLKEPRMCRNNEHIFCLACVTRNLNENSETCPECNEDLSVDTLRQAPRLVNNYLSELKIKCDFASRGCPEFIRLESLESHVLNCGFSPVLCSNEECGMEINKQDRIHHETEVCEYRRVKCHDCGQIQELVGVLMKINTTTKNRVEGLKGNMKQEFKKFEVVKEDVKYVKDNLSKVNKNMAELKVTMTQILQKLSNLEMMGNSPSPVKPNEGAMFPGAYGFVSMSPPVLRNIMYAWPSPATVNHGRVRNPRPGQDLLNPPVLAQASPPDQKRMLGERLFPLIQKTHPHLAGKITGMLLEIDNAELLHMLEFREALAAKVEEAVCVIQAHQARQSKQH</sequence>
<dbReference type="OrthoDB" id="19742at2759"/>
<dbReference type="GO" id="GO:0043122">
    <property type="term" value="P:regulation of canonical NF-kappaB signal transduction"/>
    <property type="evidence" value="ECO:0007669"/>
    <property type="project" value="TreeGrafter"/>
</dbReference>
<dbReference type="Pfam" id="PF00658">
    <property type="entry name" value="MLLE"/>
    <property type="match status" value="1"/>
</dbReference>
<dbReference type="SUPFAM" id="SSF63570">
    <property type="entry name" value="PABC (PABP) domain"/>
    <property type="match status" value="1"/>
</dbReference>
<keyword evidence="4" id="KW-0862">Zinc</keyword>
<dbReference type="Pfam" id="PF13923">
    <property type="entry name" value="zf-C3HC4_2"/>
    <property type="match status" value="1"/>
</dbReference>
<dbReference type="FunFam" id="1.10.1900.10:FF:000004">
    <property type="entry name" value="Polyadenylate-binding protein"/>
    <property type="match status" value="1"/>
</dbReference>
<dbReference type="InterPro" id="IPR013083">
    <property type="entry name" value="Znf_RING/FYVE/PHD"/>
</dbReference>
<dbReference type="SMART" id="SM00517">
    <property type="entry name" value="PolyA"/>
    <property type="match status" value="1"/>
</dbReference>
<reference evidence="5" key="1">
    <citation type="submission" date="2020-04" db="EMBL/GenBank/DDBJ databases">
        <authorList>
            <person name="Alioto T."/>
            <person name="Alioto T."/>
            <person name="Gomez Garrido J."/>
        </authorList>
    </citation>
    <scope>NUCLEOTIDE SEQUENCE</scope>
    <source>
        <strain evidence="5">A484AB</strain>
    </source>
</reference>
<proteinExistence type="inferred from homology"/>
<dbReference type="InterPro" id="IPR036053">
    <property type="entry name" value="PABP-dom"/>
</dbReference>
<evidence type="ECO:0000256" key="4">
    <source>
        <dbReference type="ARBA" id="ARBA00022833"/>
    </source>
</evidence>
<evidence type="ECO:0000313" key="5">
    <source>
        <dbReference type="EMBL" id="CAB3976981.1"/>
    </source>
</evidence>
<comment type="caution">
    <text evidence="5">The sequence shown here is derived from an EMBL/GenBank/DDBJ whole genome shotgun (WGS) entry which is preliminary data.</text>
</comment>
<dbReference type="PROSITE" id="PS51309">
    <property type="entry name" value="PABC"/>
    <property type="match status" value="1"/>
</dbReference>
<evidence type="ECO:0000256" key="3">
    <source>
        <dbReference type="ARBA" id="ARBA00022771"/>
    </source>
</evidence>
<dbReference type="Gene3D" id="3.30.40.10">
    <property type="entry name" value="Zinc/RING finger domain, C3HC4 (zinc finger)"/>
    <property type="match status" value="2"/>
</dbReference>
<comment type="similarity">
    <text evidence="1">Belongs to the polyadenylate-binding protein type-1 family.</text>
</comment>
<dbReference type="GO" id="GO:0003723">
    <property type="term" value="F:RNA binding"/>
    <property type="evidence" value="ECO:0007669"/>
    <property type="project" value="InterPro"/>
</dbReference>
<dbReference type="Gene3D" id="1.10.1900.10">
    <property type="entry name" value="c-terminal domain of poly(a) binding protein"/>
    <property type="match status" value="1"/>
</dbReference>
<dbReference type="InterPro" id="IPR001293">
    <property type="entry name" value="Znf_TRAF"/>
</dbReference>
<dbReference type="PROSITE" id="PS50145">
    <property type="entry name" value="ZF_TRAF"/>
    <property type="match status" value="1"/>
</dbReference>
<dbReference type="SUPFAM" id="SSF49599">
    <property type="entry name" value="TRAF domain-like"/>
    <property type="match status" value="1"/>
</dbReference>
<dbReference type="GO" id="GO:0008270">
    <property type="term" value="F:zinc ion binding"/>
    <property type="evidence" value="ECO:0007669"/>
    <property type="project" value="UniProtKB-KW"/>
</dbReference>
<dbReference type="EMBL" id="CACRXK020000023">
    <property type="protein sequence ID" value="CAB3976981.1"/>
    <property type="molecule type" value="Genomic_DNA"/>
</dbReference>
<evidence type="ECO:0000256" key="1">
    <source>
        <dbReference type="ARBA" id="ARBA00008557"/>
    </source>
</evidence>
<evidence type="ECO:0000313" key="6">
    <source>
        <dbReference type="Proteomes" id="UP001152795"/>
    </source>
</evidence>
<organism evidence="5 6">
    <name type="scientific">Paramuricea clavata</name>
    <name type="common">Red gorgonian</name>
    <name type="synonym">Violescent sea-whip</name>
    <dbReference type="NCBI Taxonomy" id="317549"/>
    <lineage>
        <taxon>Eukaryota</taxon>
        <taxon>Metazoa</taxon>
        <taxon>Cnidaria</taxon>
        <taxon>Anthozoa</taxon>
        <taxon>Octocorallia</taxon>
        <taxon>Malacalcyonacea</taxon>
        <taxon>Plexauridae</taxon>
        <taxon>Paramuricea</taxon>
    </lineage>
</organism>
<dbReference type="GO" id="GO:0005737">
    <property type="term" value="C:cytoplasm"/>
    <property type="evidence" value="ECO:0007669"/>
    <property type="project" value="UniProtKB-ARBA"/>
</dbReference>
<dbReference type="PANTHER" id="PTHR10131">
    <property type="entry name" value="TNF RECEPTOR ASSOCIATED FACTOR"/>
    <property type="match status" value="1"/>
</dbReference>
<evidence type="ECO:0000256" key="2">
    <source>
        <dbReference type="ARBA" id="ARBA00022723"/>
    </source>
</evidence>
<keyword evidence="2" id="KW-0479">Metal-binding</keyword>
<dbReference type="InterPro" id="IPR002004">
    <property type="entry name" value="PABP_HYD_C"/>
</dbReference>
<dbReference type="Proteomes" id="UP001152795">
    <property type="component" value="Unassembled WGS sequence"/>
</dbReference>
<dbReference type="SUPFAM" id="SSF57850">
    <property type="entry name" value="RING/U-box"/>
    <property type="match status" value="1"/>
</dbReference>
<protein>
    <submittedName>
        <fullName evidence="5">Polyadenylate-binding 1-like</fullName>
    </submittedName>
</protein>
<dbReference type="PROSITE" id="PS50089">
    <property type="entry name" value="ZF_RING_2"/>
    <property type="match status" value="1"/>
</dbReference>
<dbReference type="InterPro" id="IPR001841">
    <property type="entry name" value="Znf_RING"/>
</dbReference>
<keyword evidence="3" id="KW-0863">Zinc-finger</keyword>
<keyword evidence="6" id="KW-1185">Reference proteome</keyword>
<dbReference type="AlphaFoldDB" id="A0A7D9H6Y6"/>